<evidence type="ECO:0000256" key="2">
    <source>
        <dbReference type="ARBA" id="ARBA00022630"/>
    </source>
</evidence>
<keyword evidence="4" id="KW-0560">Oxidoreductase</keyword>
<evidence type="ECO:0000256" key="4">
    <source>
        <dbReference type="ARBA" id="ARBA00023002"/>
    </source>
</evidence>
<keyword evidence="2" id="KW-0285">Flavoprotein</keyword>
<dbReference type="PANTHER" id="PTHR47356">
    <property type="entry name" value="FAD-DEPENDENT MONOOXYGENASE ASQG-RELATED"/>
    <property type="match status" value="1"/>
</dbReference>
<dbReference type="GO" id="GO:0004497">
    <property type="term" value="F:monooxygenase activity"/>
    <property type="evidence" value="ECO:0007669"/>
    <property type="project" value="InterPro"/>
</dbReference>
<evidence type="ECO:0000256" key="3">
    <source>
        <dbReference type="ARBA" id="ARBA00022827"/>
    </source>
</evidence>
<reference evidence="6" key="1">
    <citation type="journal article" date="2020" name="Fungal Divers.">
        <title>Resolving the Mortierellaceae phylogeny through synthesis of multi-gene phylogenetics and phylogenomics.</title>
        <authorList>
            <person name="Vandepol N."/>
            <person name="Liber J."/>
            <person name="Desiro A."/>
            <person name="Na H."/>
            <person name="Kennedy M."/>
            <person name="Barry K."/>
            <person name="Grigoriev I.V."/>
            <person name="Miller A.N."/>
            <person name="O'Donnell K."/>
            <person name="Stajich J.E."/>
            <person name="Bonito G."/>
        </authorList>
    </citation>
    <scope>NUCLEOTIDE SEQUENCE</scope>
    <source>
        <strain evidence="6">BC1065</strain>
    </source>
</reference>
<accession>A0A9P6Q517</accession>
<dbReference type="OrthoDB" id="655030at2759"/>
<evidence type="ECO:0000313" key="7">
    <source>
        <dbReference type="Proteomes" id="UP000807716"/>
    </source>
</evidence>
<sequence>MAPTQDKPLRVLIAGAGIGGLSLAIFLTRAKIDYVVLERSASLKTIGGALGLSGQALRVFDQIGIYDELAAVSKPLTSIEYYNQNKEKVGQLDGSLWEKRYGYGNRVFPRNELMKVLLRHVPPENIQWGKSIKSTAQNEEGVSVVCTDATHFVGDVLIGSDGTYSAVRRSLYKNMQEKGQRLGKGDLEHLRFDQFAILGITSDISDEWPTLKEPKGAMEIIVASNGSPYNVYAIPIPGGRLNWMVGCRFHIQPEDQDEFRFSNWDSDSAKAILKEIENLPITIGGTIGNLLDKLFHVWYDGRTCLMGDAVHKTLPAGGQGANQTILDAVCLTNLLYELPSTSTEDINKMFARYREIRFSTAKQAVGDSALVTDMISKQGLYGDLLRAVVLGWMPSFITTRIMDALAGERPLLTFEPAIPDKGEFKNTSKAHTIDGKHMSTI</sequence>
<keyword evidence="7" id="KW-1185">Reference proteome</keyword>
<dbReference type="InterPro" id="IPR002938">
    <property type="entry name" value="FAD-bd"/>
</dbReference>
<dbReference type="EMBL" id="JAAAJB010000236">
    <property type="protein sequence ID" value="KAG0260824.1"/>
    <property type="molecule type" value="Genomic_DNA"/>
</dbReference>
<dbReference type="PRINTS" id="PR00420">
    <property type="entry name" value="RNGMNOXGNASE"/>
</dbReference>
<dbReference type="PANTHER" id="PTHR47356:SF2">
    <property type="entry name" value="FAD-BINDING DOMAIN-CONTAINING PROTEIN-RELATED"/>
    <property type="match status" value="1"/>
</dbReference>
<dbReference type="SUPFAM" id="SSF51905">
    <property type="entry name" value="FAD/NAD(P)-binding domain"/>
    <property type="match status" value="1"/>
</dbReference>
<dbReference type="InterPro" id="IPR036188">
    <property type="entry name" value="FAD/NAD-bd_sf"/>
</dbReference>
<evidence type="ECO:0000256" key="1">
    <source>
        <dbReference type="ARBA" id="ARBA00007992"/>
    </source>
</evidence>
<dbReference type="InterPro" id="IPR050562">
    <property type="entry name" value="FAD_mOase_fung"/>
</dbReference>
<proteinExistence type="inferred from homology"/>
<dbReference type="AlphaFoldDB" id="A0A9P6Q517"/>
<comment type="similarity">
    <text evidence="1">Belongs to the paxM FAD-dependent monooxygenase family.</text>
</comment>
<feature type="domain" description="FAD-binding" evidence="5">
    <location>
        <begin position="10"/>
        <end position="365"/>
    </location>
</feature>
<dbReference type="Gene3D" id="3.50.50.60">
    <property type="entry name" value="FAD/NAD(P)-binding domain"/>
    <property type="match status" value="1"/>
</dbReference>
<dbReference type="GO" id="GO:0071949">
    <property type="term" value="F:FAD binding"/>
    <property type="evidence" value="ECO:0007669"/>
    <property type="project" value="InterPro"/>
</dbReference>
<name>A0A9P6Q517_9FUNG</name>
<dbReference type="Proteomes" id="UP000807716">
    <property type="component" value="Unassembled WGS sequence"/>
</dbReference>
<evidence type="ECO:0000259" key="5">
    <source>
        <dbReference type="Pfam" id="PF01494"/>
    </source>
</evidence>
<comment type="caution">
    <text evidence="6">The sequence shown here is derived from an EMBL/GenBank/DDBJ whole genome shotgun (WGS) entry which is preliminary data.</text>
</comment>
<keyword evidence="3" id="KW-0274">FAD</keyword>
<gene>
    <name evidence="6" type="ORF">DFQ27_003304</name>
</gene>
<protein>
    <recommendedName>
        <fullName evidence="5">FAD-binding domain-containing protein</fullName>
    </recommendedName>
</protein>
<evidence type="ECO:0000313" key="6">
    <source>
        <dbReference type="EMBL" id="KAG0260824.1"/>
    </source>
</evidence>
<dbReference type="Pfam" id="PF01494">
    <property type="entry name" value="FAD_binding_3"/>
    <property type="match status" value="1"/>
</dbReference>
<organism evidence="6 7">
    <name type="scientific">Actinomortierella ambigua</name>
    <dbReference type="NCBI Taxonomy" id="1343610"/>
    <lineage>
        <taxon>Eukaryota</taxon>
        <taxon>Fungi</taxon>
        <taxon>Fungi incertae sedis</taxon>
        <taxon>Mucoromycota</taxon>
        <taxon>Mortierellomycotina</taxon>
        <taxon>Mortierellomycetes</taxon>
        <taxon>Mortierellales</taxon>
        <taxon>Mortierellaceae</taxon>
        <taxon>Actinomortierella</taxon>
    </lineage>
</organism>